<sequence length="373" mass="41651">MAVLEMEEGRMQVCRDGAPIYDIVLEDSFDRLPEEMERLGSQGRKLCIVTDSNVAPLYLEAVEKLLSGCFSQVTSYVFPAGEEHKNLDTVKRVYEHLIQNRFDRKDWLAALGGGVTGDLCGFTAATYLRGVDFIQIPTTLLSQVDSSIGGKTGVDFDCYKNMVGAFHMPKLVYANVSALKTLPPEQFSAGMGEVIKHGLIRDREYYEWILENKEAVRNRELSVCRRLICGSNRIKRQVVEADPTEQNERAVLNFGHTLGHAVEKLKDFSMLHGHCVALGALAALDICVKRGMVPEAEADRYRETMEYFDMPVSVGGLTKEAVVAATKNDKKMEAGVIKFILLDRLGHAYVDRTVTDEEMKDALDAVMERPGEK</sequence>
<evidence type="ECO:0000256" key="9">
    <source>
        <dbReference type="NCBIfam" id="TIGR01357"/>
    </source>
</evidence>
<dbReference type="PIRSF" id="PIRSF001455">
    <property type="entry name" value="DHQ_synth"/>
    <property type="match status" value="1"/>
</dbReference>
<reference evidence="12 13" key="1">
    <citation type="journal article" date="2021" name="ISME Commun">
        <title>Automated analysis of genomic sequences facilitates high-throughput and comprehensive description of bacteria.</title>
        <authorList>
            <person name="Hitch T.C.A."/>
        </authorList>
    </citation>
    <scope>NUCLEOTIDE SEQUENCE [LARGE SCALE GENOMIC DNA]</scope>
    <source>
        <strain evidence="13">f_CCE</strain>
    </source>
</reference>
<keyword evidence="2 8" id="KW-0479">Metal-binding</keyword>
<keyword evidence="7 8" id="KW-0170">Cobalt</keyword>
<gene>
    <name evidence="8 12" type="primary">aroB</name>
    <name evidence="12" type="ORF">OCV69_00165</name>
</gene>
<dbReference type="HAMAP" id="MF_00110">
    <property type="entry name" value="DHQ_synthase"/>
    <property type="match status" value="1"/>
</dbReference>
<feature type="domain" description="3-dehydroquinate synthase N-terminal" evidence="10">
    <location>
        <begin position="76"/>
        <end position="188"/>
    </location>
</feature>
<evidence type="ECO:0000256" key="7">
    <source>
        <dbReference type="ARBA" id="ARBA00023285"/>
    </source>
</evidence>
<comment type="pathway">
    <text evidence="8">Metabolic intermediate biosynthesis; chorismate biosynthesis; chorismate from D-erythrose 4-phosphate and phosphoenolpyruvate: step 2/7.</text>
</comment>
<dbReference type="InterPro" id="IPR016037">
    <property type="entry name" value="DHQ_synth_AroB"/>
</dbReference>
<comment type="catalytic activity">
    <reaction evidence="8">
        <text>7-phospho-2-dehydro-3-deoxy-D-arabino-heptonate = 3-dehydroquinate + phosphate</text>
        <dbReference type="Rhea" id="RHEA:21968"/>
        <dbReference type="ChEBI" id="CHEBI:32364"/>
        <dbReference type="ChEBI" id="CHEBI:43474"/>
        <dbReference type="ChEBI" id="CHEBI:58394"/>
        <dbReference type="EC" id="4.2.3.4"/>
    </reaction>
</comment>
<name>A0ABT2UUQ6_9FIRM</name>
<dbReference type="InterPro" id="IPR030963">
    <property type="entry name" value="DHQ_synth_fam"/>
</dbReference>
<dbReference type="RefSeq" id="WP_252207867.1">
    <property type="nucleotide sequence ID" value="NZ_JAOQJF010000001.1"/>
</dbReference>
<evidence type="ECO:0000259" key="10">
    <source>
        <dbReference type="Pfam" id="PF01761"/>
    </source>
</evidence>
<dbReference type="PANTHER" id="PTHR43622">
    <property type="entry name" value="3-DEHYDROQUINATE SYNTHASE"/>
    <property type="match status" value="1"/>
</dbReference>
<feature type="domain" description="3-dehydroquinate synthase C-terminal" evidence="11">
    <location>
        <begin position="190"/>
        <end position="332"/>
    </location>
</feature>
<feature type="binding site" evidence="8">
    <location>
        <begin position="114"/>
        <end position="118"/>
    </location>
    <ligand>
        <name>NAD(+)</name>
        <dbReference type="ChEBI" id="CHEBI:57540"/>
    </ligand>
</feature>
<evidence type="ECO:0000256" key="1">
    <source>
        <dbReference type="ARBA" id="ARBA00001911"/>
    </source>
</evidence>
<dbReference type="Gene3D" id="3.40.50.1970">
    <property type="match status" value="1"/>
</dbReference>
<keyword evidence="8" id="KW-0028">Amino-acid biosynthesis</keyword>
<evidence type="ECO:0000259" key="11">
    <source>
        <dbReference type="Pfam" id="PF24621"/>
    </source>
</evidence>
<dbReference type="PANTHER" id="PTHR43622:SF1">
    <property type="entry name" value="3-DEHYDROQUINATE SYNTHASE"/>
    <property type="match status" value="1"/>
</dbReference>
<evidence type="ECO:0000256" key="5">
    <source>
        <dbReference type="ARBA" id="ARBA00023027"/>
    </source>
</evidence>
<dbReference type="EC" id="4.2.3.4" evidence="8 9"/>
<feature type="binding site" evidence="8">
    <location>
        <position position="256"/>
    </location>
    <ligand>
        <name>Zn(2+)</name>
        <dbReference type="ChEBI" id="CHEBI:29105"/>
    </ligand>
</feature>
<keyword evidence="5 8" id="KW-0520">NAD</keyword>
<keyword evidence="13" id="KW-1185">Reference proteome</keyword>
<keyword evidence="3 8" id="KW-0547">Nucleotide-binding</keyword>
<evidence type="ECO:0000256" key="8">
    <source>
        <dbReference type="HAMAP-Rule" id="MF_00110"/>
    </source>
</evidence>
<dbReference type="GO" id="GO:0003856">
    <property type="term" value="F:3-dehydroquinate synthase activity"/>
    <property type="evidence" value="ECO:0007669"/>
    <property type="project" value="UniProtKB-EC"/>
</dbReference>
<comment type="cofactor">
    <cofactor evidence="1 8">
        <name>NAD(+)</name>
        <dbReference type="ChEBI" id="CHEBI:57540"/>
    </cofactor>
</comment>
<feature type="binding site" evidence="8">
    <location>
        <position position="193"/>
    </location>
    <ligand>
        <name>Zn(2+)</name>
        <dbReference type="ChEBI" id="CHEBI:29105"/>
    </ligand>
</feature>
<keyword evidence="8" id="KW-0057">Aromatic amino acid biosynthesis</keyword>
<feature type="binding site" evidence="8">
    <location>
        <begin position="138"/>
        <end position="139"/>
    </location>
    <ligand>
        <name>NAD(+)</name>
        <dbReference type="ChEBI" id="CHEBI:57540"/>
    </ligand>
</feature>
<dbReference type="NCBIfam" id="TIGR01357">
    <property type="entry name" value="aroB"/>
    <property type="match status" value="1"/>
</dbReference>
<accession>A0ABT2UUQ6</accession>
<dbReference type="Proteomes" id="UP001652395">
    <property type="component" value="Unassembled WGS sequence"/>
</dbReference>
<organism evidence="12 13">
    <name type="scientific">Alitiscatomonas aceti</name>
    <dbReference type="NCBI Taxonomy" id="2981724"/>
    <lineage>
        <taxon>Bacteria</taxon>
        <taxon>Bacillati</taxon>
        <taxon>Bacillota</taxon>
        <taxon>Clostridia</taxon>
        <taxon>Lachnospirales</taxon>
        <taxon>Lachnospiraceae</taxon>
        <taxon>Alitiscatomonas</taxon>
    </lineage>
</organism>
<feature type="binding site" evidence="8">
    <location>
        <position position="272"/>
    </location>
    <ligand>
        <name>Zn(2+)</name>
        <dbReference type="ChEBI" id="CHEBI:29105"/>
    </ligand>
</feature>
<dbReference type="InterPro" id="IPR050071">
    <property type="entry name" value="Dehydroquinate_synthase"/>
</dbReference>
<keyword evidence="6 8" id="KW-0456">Lyase</keyword>
<comment type="similarity">
    <text evidence="8">Belongs to the sugar phosphate cyclases superfamily. Dehydroquinate synthase family.</text>
</comment>
<feature type="binding site" evidence="8">
    <location>
        <position position="151"/>
    </location>
    <ligand>
        <name>NAD(+)</name>
        <dbReference type="ChEBI" id="CHEBI:57540"/>
    </ligand>
</feature>
<dbReference type="Gene3D" id="1.20.1090.10">
    <property type="entry name" value="Dehydroquinate synthase-like - alpha domain"/>
    <property type="match status" value="1"/>
</dbReference>
<comment type="caution">
    <text evidence="12">The sequence shown here is derived from an EMBL/GenBank/DDBJ whole genome shotgun (WGS) entry which is preliminary data.</text>
</comment>
<comment type="function">
    <text evidence="8">Catalyzes the conversion of 3-deoxy-D-arabino-heptulosonate 7-phosphate (DAHP) to dehydroquinate (DHQ).</text>
</comment>
<protein>
    <recommendedName>
        <fullName evidence="8 9">3-dehydroquinate synthase</fullName>
        <shortName evidence="8">DHQS</shortName>
        <ecNumber evidence="8 9">4.2.3.4</ecNumber>
    </recommendedName>
</protein>
<dbReference type="InterPro" id="IPR056179">
    <property type="entry name" value="DHQS_C"/>
</dbReference>
<evidence type="ECO:0000256" key="6">
    <source>
        <dbReference type="ARBA" id="ARBA00023239"/>
    </source>
</evidence>
<comment type="caution">
    <text evidence="8">Lacks conserved residue(s) required for the propagation of feature annotation.</text>
</comment>
<comment type="subcellular location">
    <subcellularLocation>
        <location evidence="8">Cytoplasm</location>
    </subcellularLocation>
</comment>
<comment type="cofactor">
    <cofactor evidence="8">
        <name>Co(2+)</name>
        <dbReference type="ChEBI" id="CHEBI:48828"/>
    </cofactor>
    <cofactor evidence="8">
        <name>Zn(2+)</name>
        <dbReference type="ChEBI" id="CHEBI:29105"/>
    </cofactor>
    <text evidence="8">Binds 1 divalent metal cation per subunit. Can use either Co(2+) or Zn(2+).</text>
</comment>
<evidence type="ECO:0000256" key="2">
    <source>
        <dbReference type="ARBA" id="ARBA00022723"/>
    </source>
</evidence>
<keyword evidence="4 8" id="KW-0862">Zinc</keyword>
<evidence type="ECO:0000313" key="12">
    <source>
        <dbReference type="EMBL" id="MCU6798368.1"/>
    </source>
</evidence>
<evidence type="ECO:0000256" key="4">
    <source>
        <dbReference type="ARBA" id="ARBA00022833"/>
    </source>
</evidence>
<keyword evidence="8" id="KW-0963">Cytoplasm</keyword>
<evidence type="ECO:0000256" key="3">
    <source>
        <dbReference type="ARBA" id="ARBA00022741"/>
    </source>
</evidence>
<dbReference type="CDD" id="cd08195">
    <property type="entry name" value="DHQS"/>
    <property type="match status" value="1"/>
</dbReference>
<dbReference type="Pfam" id="PF24621">
    <property type="entry name" value="DHQS_C"/>
    <property type="match status" value="1"/>
</dbReference>
<dbReference type="EMBL" id="JAOQJF010000001">
    <property type="protein sequence ID" value="MCU6798368.1"/>
    <property type="molecule type" value="Genomic_DNA"/>
</dbReference>
<evidence type="ECO:0000313" key="13">
    <source>
        <dbReference type="Proteomes" id="UP001652395"/>
    </source>
</evidence>
<feature type="binding site" evidence="8">
    <location>
        <position position="160"/>
    </location>
    <ligand>
        <name>NAD(+)</name>
        <dbReference type="ChEBI" id="CHEBI:57540"/>
    </ligand>
</feature>
<proteinExistence type="inferred from homology"/>
<dbReference type="InterPro" id="IPR030960">
    <property type="entry name" value="DHQS/DOIS_N"/>
</dbReference>
<dbReference type="SUPFAM" id="SSF56796">
    <property type="entry name" value="Dehydroquinate synthase-like"/>
    <property type="match status" value="1"/>
</dbReference>
<dbReference type="Pfam" id="PF01761">
    <property type="entry name" value="DHQ_synthase"/>
    <property type="match status" value="1"/>
</dbReference>